<name>A0A1I3LXV4_9GAMM</name>
<feature type="transmembrane region" description="Helical" evidence="8">
    <location>
        <begin position="334"/>
        <end position="360"/>
    </location>
</feature>
<keyword evidence="7 8" id="KW-0472">Membrane</keyword>
<dbReference type="PRINTS" id="PR01035">
    <property type="entry name" value="TCRTETA"/>
</dbReference>
<feature type="transmembrane region" description="Helical" evidence="8">
    <location>
        <begin position="131"/>
        <end position="153"/>
    </location>
</feature>
<feature type="domain" description="Major facilitator superfamily (MFS) profile" evidence="9">
    <location>
        <begin position="4"/>
        <end position="391"/>
    </location>
</feature>
<dbReference type="CDD" id="cd17388">
    <property type="entry name" value="MFS_TetA"/>
    <property type="match status" value="1"/>
</dbReference>
<dbReference type="RefSeq" id="WP_092508692.1">
    <property type="nucleotide sequence ID" value="NZ_CAWNQB010000012.1"/>
</dbReference>
<evidence type="ECO:0000256" key="3">
    <source>
        <dbReference type="ARBA" id="ARBA00007520"/>
    </source>
</evidence>
<dbReference type="PANTHER" id="PTHR23504">
    <property type="entry name" value="MAJOR FACILITATOR SUPERFAMILY DOMAIN-CONTAINING PROTEIN 10"/>
    <property type="match status" value="1"/>
</dbReference>
<dbReference type="GO" id="GO:0022857">
    <property type="term" value="F:transmembrane transporter activity"/>
    <property type="evidence" value="ECO:0007669"/>
    <property type="project" value="InterPro"/>
</dbReference>
<reference evidence="11" key="2">
    <citation type="submission" date="2016-10" db="EMBL/GenBank/DDBJ databases">
        <authorList>
            <person name="de Groot N.N."/>
        </authorList>
    </citation>
    <scope>NUCLEOTIDE SEQUENCE [LARGE SCALE GENOMIC DNA]</scope>
    <source>
        <strain evidence="11">DSM 17908</strain>
    </source>
</reference>
<feature type="transmembrane region" description="Helical" evidence="8">
    <location>
        <begin position="159"/>
        <end position="179"/>
    </location>
</feature>
<dbReference type="SUPFAM" id="SSF103473">
    <property type="entry name" value="MFS general substrate transporter"/>
    <property type="match status" value="1"/>
</dbReference>
<dbReference type="InterPro" id="IPR011701">
    <property type="entry name" value="MFS"/>
</dbReference>
<dbReference type="Pfam" id="PF07690">
    <property type="entry name" value="MFS_1"/>
    <property type="match status" value="2"/>
</dbReference>
<proteinExistence type="inferred from homology"/>
<evidence type="ECO:0000256" key="8">
    <source>
        <dbReference type="SAM" id="Phobius"/>
    </source>
</evidence>
<dbReference type="InterPro" id="IPR001958">
    <property type="entry name" value="Tet-R_TetA/multi-R_MdtG-like"/>
</dbReference>
<dbReference type="STRING" id="351675.SAMN05421680_104104"/>
<reference evidence="10 13" key="3">
    <citation type="journal article" date="2017" name="Nat. Microbiol.">
        <title>Natural product diversity associated with the nematode symbionts Photorhabdus and Xenorhabdus.</title>
        <authorList>
            <person name="Tobias N.J."/>
            <person name="Wolff H."/>
            <person name="Djahanschiri B."/>
            <person name="Grundmann F."/>
            <person name="Kronenwerth M."/>
            <person name="Shi Y.M."/>
            <person name="Simonyi S."/>
            <person name="Grun P."/>
            <person name="Shapiro-Ilan D."/>
            <person name="Pidot S.J."/>
            <person name="Stinear T.P."/>
            <person name="Ebersberger I."/>
            <person name="Bode H.B."/>
        </authorList>
    </citation>
    <scope>NUCLEOTIDE SEQUENCE [LARGE SCALE GENOMIC DNA]</scope>
    <source>
        <strain evidence="10 13">DSM 17908</strain>
    </source>
</reference>
<comment type="similarity">
    <text evidence="3">Belongs to the major facilitator superfamily. TCR/Tet family.</text>
</comment>
<feature type="transmembrane region" description="Helical" evidence="8">
    <location>
        <begin position="73"/>
        <end position="92"/>
    </location>
</feature>
<evidence type="ECO:0000313" key="11">
    <source>
        <dbReference type="EMBL" id="SFI89611.1"/>
    </source>
</evidence>
<feature type="transmembrane region" description="Helical" evidence="8">
    <location>
        <begin position="7"/>
        <end position="27"/>
    </location>
</feature>
<dbReference type="PANTHER" id="PTHR23504:SF15">
    <property type="entry name" value="MAJOR FACILITATOR SUPERFAMILY (MFS) PROFILE DOMAIN-CONTAINING PROTEIN"/>
    <property type="match status" value="1"/>
</dbReference>
<evidence type="ECO:0000256" key="1">
    <source>
        <dbReference type="ARBA" id="ARBA00003279"/>
    </source>
</evidence>
<dbReference type="PROSITE" id="PS50850">
    <property type="entry name" value="MFS"/>
    <property type="match status" value="1"/>
</dbReference>
<evidence type="ECO:0000256" key="5">
    <source>
        <dbReference type="ARBA" id="ARBA00022692"/>
    </source>
</evidence>
<evidence type="ECO:0000256" key="4">
    <source>
        <dbReference type="ARBA" id="ARBA00022448"/>
    </source>
</evidence>
<dbReference type="Proteomes" id="UP000198919">
    <property type="component" value="Unassembled WGS sequence"/>
</dbReference>
<dbReference type="GO" id="GO:0005886">
    <property type="term" value="C:plasma membrane"/>
    <property type="evidence" value="ECO:0007669"/>
    <property type="project" value="UniProtKB-SubCell"/>
</dbReference>
<feature type="transmembrane region" description="Helical" evidence="8">
    <location>
        <begin position="366"/>
        <end position="387"/>
    </location>
</feature>
<dbReference type="OrthoDB" id="9764259at2"/>
<dbReference type="AlphaFoldDB" id="A0A1I3LXV4"/>
<evidence type="ECO:0000256" key="7">
    <source>
        <dbReference type="ARBA" id="ARBA00023136"/>
    </source>
</evidence>
<accession>A0A1I3LXV4</accession>
<feature type="transmembrane region" description="Helical" evidence="8">
    <location>
        <begin position="246"/>
        <end position="264"/>
    </location>
</feature>
<evidence type="ECO:0000256" key="6">
    <source>
        <dbReference type="ARBA" id="ARBA00022989"/>
    </source>
</evidence>
<dbReference type="InterPro" id="IPR036259">
    <property type="entry name" value="MFS_trans_sf"/>
</dbReference>
<dbReference type="InterPro" id="IPR005829">
    <property type="entry name" value="Sugar_transporter_CS"/>
</dbReference>
<dbReference type="Gene3D" id="1.20.1250.20">
    <property type="entry name" value="MFS general substrate transporter like domains"/>
    <property type="match status" value="1"/>
</dbReference>
<comment type="subcellular location">
    <subcellularLocation>
        <location evidence="2">Endomembrane system</location>
        <topology evidence="2">Multi-pass membrane protein</topology>
    </subcellularLocation>
</comment>
<comment type="function">
    <text evidence="1">Resistance to tetracycline by an active tetracycline efflux. This is an energy-dependent process that decreases the accumulation of the antibiotic in whole cells. This protein functions as a metal-tetracycline/H(+) antiporter.</text>
</comment>
<dbReference type="Proteomes" id="UP000224607">
    <property type="component" value="Unassembled WGS sequence"/>
</dbReference>
<evidence type="ECO:0000313" key="12">
    <source>
        <dbReference type="Proteomes" id="UP000198919"/>
    </source>
</evidence>
<feature type="transmembrane region" description="Helical" evidence="8">
    <location>
        <begin position="39"/>
        <end position="61"/>
    </location>
</feature>
<dbReference type="EMBL" id="NITY01000002">
    <property type="protein sequence ID" value="PHM45337.1"/>
    <property type="molecule type" value="Genomic_DNA"/>
</dbReference>
<feature type="transmembrane region" description="Helical" evidence="8">
    <location>
        <begin position="301"/>
        <end position="322"/>
    </location>
</feature>
<gene>
    <name evidence="11" type="ORF">SAMN05421680_104104</name>
    <name evidence="10" type="ORF">Xmau_00987</name>
</gene>
<evidence type="ECO:0000313" key="13">
    <source>
        <dbReference type="Proteomes" id="UP000224607"/>
    </source>
</evidence>
<sequence length="399" mass="42657">MNNPLIAIFATVILDAMGTGIIFPILPALLKDITHAENVALFVGILTALYALMQFIFAPLVGALSDRFGRRPVLLFSLGGAAISYIFMTFATSLPLLILGRAIAGITGASLPVAMAYLTDISPPEKRARHFGLFNAMFGIGFILGPVLGGMLGDYWARLPFLAASFLNGCNFLLVLFVLPETRTASRSSFRPAALNPLFPLRWLLTTEGVLPIVFTFFILGFAGEACGICWAMWGHDAFRWNGFMVGLSLGIFGFFQTFSQVFLPGPAVSILGERGAILTGITALCAALCAMAFATDGWMVFAIMPVFALGGIGTPALQALASRQAGADQQGQLQGILSSAMSLSSVIAPLFFSVFYFTVRNDWPGAIWLVAAITNVIAAPLVLYGIRTSNSVQRKAEE</sequence>
<dbReference type="EMBL" id="FORG01000004">
    <property type="protein sequence ID" value="SFI89611.1"/>
    <property type="molecule type" value="Genomic_DNA"/>
</dbReference>
<feature type="transmembrane region" description="Helical" evidence="8">
    <location>
        <begin position="98"/>
        <end position="119"/>
    </location>
</feature>
<evidence type="ECO:0000313" key="10">
    <source>
        <dbReference type="EMBL" id="PHM45337.1"/>
    </source>
</evidence>
<feature type="transmembrane region" description="Helical" evidence="8">
    <location>
        <begin position="210"/>
        <end position="234"/>
    </location>
</feature>
<dbReference type="InterPro" id="IPR020846">
    <property type="entry name" value="MFS_dom"/>
</dbReference>
<reference evidence="12" key="1">
    <citation type="submission" date="2016-10" db="EMBL/GenBank/DDBJ databases">
        <authorList>
            <person name="Varghese N."/>
            <person name="Submissions S."/>
        </authorList>
    </citation>
    <scope>NUCLEOTIDE SEQUENCE [LARGE SCALE GENOMIC DNA]</scope>
    <source>
        <strain evidence="12">DSM 17908</strain>
    </source>
</reference>
<organism evidence="11 12">
    <name type="scientific">Xenorhabdus mauleonii</name>
    <dbReference type="NCBI Taxonomy" id="351675"/>
    <lineage>
        <taxon>Bacteria</taxon>
        <taxon>Pseudomonadati</taxon>
        <taxon>Pseudomonadota</taxon>
        <taxon>Gammaproteobacteria</taxon>
        <taxon>Enterobacterales</taxon>
        <taxon>Morganellaceae</taxon>
        <taxon>Xenorhabdus</taxon>
    </lineage>
</organism>
<keyword evidence="4" id="KW-0813">Transport</keyword>
<evidence type="ECO:0000259" key="9">
    <source>
        <dbReference type="PROSITE" id="PS50850"/>
    </source>
</evidence>
<evidence type="ECO:0000256" key="2">
    <source>
        <dbReference type="ARBA" id="ARBA00004127"/>
    </source>
</evidence>
<protein>
    <submittedName>
        <fullName evidence="10 11">Tet</fullName>
    </submittedName>
</protein>
<feature type="transmembrane region" description="Helical" evidence="8">
    <location>
        <begin position="276"/>
        <end position="295"/>
    </location>
</feature>
<keyword evidence="5 8" id="KW-0812">Transmembrane</keyword>
<keyword evidence="6 8" id="KW-1133">Transmembrane helix</keyword>
<dbReference type="PROSITE" id="PS00216">
    <property type="entry name" value="SUGAR_TRANSPORT_1"/>
    <property type="match status" value="1"/>
</dbReference>
<keyword evidence="13" id="KW-1185">Reference proteome</keyword>